<organism evidence="9 10">
    <name type="scientific">Roseateles agri</name>
    <dbReference type="NCBI Taxonomy" id="3098619"/>
    <lineage>
        <taxon>Bacteria</taxon>
        <taxon>Pseudomonadati</taxon>
        <taxon>Pseudomonadota</taxon>
        <taxon>Betaproteobacteria</taxon>
        <taxon>Burkholderiales</taxon>
        <taxon>Sphaerotilaceae</taxon>
        <taxon>Roseateles</taxon>
    </lineage>
</organism>
<evidence type="ECO:0000313" key="10">
    <source>
        <dbReference type="Proteomes" id="UP001285263"/>
    </source>
</evidence>
<comment type="caution">
    <text evidence="9">The sequence shown here is derived from an EMBL/GenBank/DDBJ whole genome shotgun (WGS) entry which is preliminary data.</text>
</comment>
<dbReference type="Pfam" id="PF08281">
    <property type="entry name" value="Sigma70_r4_2"/>
    <property type="match status" value="1"/>
</dbReference>
<sequence length="228" mass="25148">MNEATHASISASDAPAMPANSRNRHSAEAPAGAGRLNDLLVRAAGGDQRAFHHFHCLTRRSLLYRVRQSIGNAQDAEDVCQKAYLQAWRASPSFDPSLGQASTWLGRIARNLAVDHFRQRSKDHAFLPGSGDESVLAAVSSNEPEAWERLQQLQNSALLHKELARLPAEVRQVVMMSMHHGFSLRDIAGHLETPEGTIKSRMRRALLVLRASWPDFDVNVGRAVFGNS</sequence>
<feature type="compositionally biased region" description="Polar residues" evidence="6">
    <location>
        <begin position="1"/>
        <end position="11"/>
    </location>
</feature>
<feature type="domain" description="RNA polymerase sigma-70 region 2" evidence="7">
    <location>
        <begin position="60"/>
        <end position="121"/>
    </location>
</feature>
<evidence type="ECO:0000256" key="5">
    <source>
        <dbReference type="ARBA" id="ARBA00023163"/>
    </source>
</evidence>
<evidence type="ECO:0000256" key="1">
    <source>
        <dbReference type="ARBA" id="ARBA00010641"/>
    </source>
</evidence>
<dbReference type="InterPro" id="IPR014284">
    <property type="entry name" value="RNA_pol_sigma-70_dom"/>
</dbReference>
<keyword evidence="4" id="KW-0238">DNA-binding</keyword>
<dbReference type="SUPFAM" id="SSF88659">
    <property type="entry name" value="Sigma3 and sigma4 domains of RNA polymerase sigma factors"/>
    <property type="match status" value="1"/>
</dbReference>
<dbReference type="PANTHER" id="PTHR43133">
    <property type="entry name" value="RNA POLYMERASE ECF-TYPE SIGMA FACTO"/>
    <property type="match status" value="1"/>
</dbReference>
<dbReference type="Gene3D" id="1.10.10.10">
    <property type="entry name" value="Winged helix-like DNA-binding domain superfamily/Winged helix DNA-binding domain"/>
    <property type="match status" value="1"/>
</dbReference>
<evidence type="ECO:0000259" key="7">
    <source>
        <dbReference type="Pfam" id="PF04542"/>
    </source>
</evidence>
<keyword evidence="5" id="KW-0804">Transcription</keyword>
<keyword evidence="2" id="KW-0805">Transcription regulation</keyword>
<dbReference type="InterPro" id="IPR007627">
    <property type="entry name" value="RNA_pol_sigma70_r2"/>
</dbReference>
<evidence type="ECO:0000256" key="3">
    <source>
        <dbReference type="ARBA" id="ARBA00023082"/>
    </source>
</evidence>
<accession>A0ABU5DMW1</accession>
<keyword evidence="3" id="KW-0731">Sigma factor</keyword>
<evidence type="ECO:0000256" key="6">
    <source>
        <dbReference type="SAM" id="MobiDB-lite"/>
    </source>
</evidence>
<reference evidence="9 10" key="1">
    <citation type="submission" date="2023-11" db="EMBL/GenBank/DDBJ databases">
        <title>Paucibacter sp. nov., isolated from fresh soil in Korea.</title>
        <authorList>
            <person name="Le N.T.T."/>
        </authorList>
    </citation>
    <scope>NUCLEOTIDE SEQUENCE [LARGE SCALE GENOMIC DNA]</scope>
    <source>
        <strain evidence="9 10">R3-3</strain>
    </source>
</reference>
<keyword evidence="10" id="KW-1185">Reference proteome</keyword>
<feature type="domain" description="RNA polymerase sigma factor 70 region 4 type 2" evidence="8">
    <location>
        <begin position="158"/>
        <end position="206"/>
    </location>
</feature>
<dbReference type="Pfam" id="PF04542">
    <property type="entry name" value="Sigma70_r2"/>
    <property type="match status" value="1"/>
</dbReference>
<evidence type="ECO:0000256" key="4">
    <source>
        <dbReference type="ARBA" id="ARBA00023125"/>
    </source>
</evidence>
<evidence type="ECO:0000313" key="9">
    <source>
        <dbReference type="EMBL" id="MDY0747649.1"/>
    </source>
</evidence>
<dbReference type="EMBL" id="JAXCLA010000008">
    <property type="protein sequence ID" value="MDY0747649.1"/>
    <property type="molecule type" value="Genomic_DNA"/>
</dbReference>
<gene>
    <name evidence="9" type="ORF">SNE35_24315</name>
</gene>
<dbReference type="InterPro" id="IPR013324">
    <property type="entry name" value="RNA_pol_sigma_r3/r4-like"/>
</dbReference>
<dbReference type="Gene3D" id="1.10.1740.10">
    <property type="match status" value="1"/>
</dbReference>
<evidence type="ECO:0000256" key="2">
    <source>
        <dbReference type="ARBA" id="ARBA00023015"/>
    </source>
</evidence>
<dbReference type="InterPro" id="IPR036388">
    <property type="entry name" value="WH-like_DNA-bd_sf"/>
</dbReference>
<comment type="similarity">
    <text evidence="1">Belongs to the sigma-70 factor family. ECF subfamily.</text>
</comment>
<dbReference type="InterPro" id="IPR013325">
    <property type="entry name" value="RNA_pol_sigma_r2"/>
</dbReference>
<dbReference type="SUPFAM" id="SSF88946">
    <property type="entry name" value="Sigma2 domain of RNA polymerase sigma factors"/>
    <property type="match status" value="1"/>
</dbReference>
<dbReference type="CDD" id="cd06171">
    <property type="entry name" value="Sigma70_r4"/>
    <property type="match status" value="1"/>
</dbReference>
<dbReference type="RefSeq" id="WP_320425610.1">
    <property type="nucleotide sequence ID" value="NZ_JAXCLA010000008.1"/>
</dbReference>
<evidence type="ECO:0000259" key="8">
    <source>
        <dbReference type="Pfam" id="PF08281"/>
    </source>
</evidence>
<dbReference type="InterPro" id="IPR039425">
    <property type="entry name" value="RNA_pol_sigma-70-like"/>
</dbReference>
<dbReference type="PANTHER" id="PTHR43133:SF8">
    <property type="entry name" value="RNA POLYMERASE SIGMA FACTOR HI_1459-RELATED"/>
    <property type="match status" value="1"/>
</dbReference>
<name>A0ABU5DMW1_9BURK</name>
<dbReference type="Proteomes" id="UP001285263">
    <property type="component" value="Unassembled WGS sequence"/>
</dbReference>
<dbReference type="InterPro" id="IPR013249">
    <property type="entry name" value="RNA_pol_sigma70_r4_t2"/>
</dbReference>
<dbReference type="NCBIfam" id="TIGR02937">
    <property type="entry name" value="sigma70-ECF"/>
    <property type="match status" value="1"/>
</dbReference>
<feature type="region of interest" description="Disordered" evidence="6">
    <location>
        <begin position="1"/>
        <end position="31"/>
    </location>
</feature>
<protein>
    <submittedName>
        <fullName evidence="9">Sigma-70 family RNA polymerase sigma factor</fullName>
    </submittedName>
</protein>
<proteinExistence type="inferred from homology"/>